<name>A0ABQ2KFQ1_9NOCA</name>
<keyword evidence="1" id="KW-0812">Transmembrane</keyword>
<keyword evidence="3" id="KW-1185">Reference proteome</keyword>
<gene>
    <name evidence="2" type="ORF">GCM10011610_29800</name>
</gene>
<feature type="transmembrane region" description="Helical" evidence="1">
    <location>
        <begin position="82"/>
        <end position="103"/>
    </location>
</feature>
<reference evidence="3" key="1">
    <citation type="journal article" date="2019" name="Int. J. Syst. Evol. Microbiol.">
        <title>The Global Catalogue of Microorganisms (GCM) 10K type strain sequencing project: providing services to taxonomists for standard genome sequencing and annotation.</title>
        <authorList>
            <consortium name="The Broad Institute Genomics Platform"/>
            <consortium name="The Broad Institute Genome Sequencing Center for Infectious Disease"/>
            <person name="Wu L."/>
            <person name="Ma J."/>
        </authorList>
    </citation>
    <scope>NUCLEOTIDE SEQUENCE [LARGE SCALE GENOMIC DNA]</scope>
    <source>
        <strain evidence="3">CGMCC 4.7329</strain>
    </source>
</reference>
<keyword evidence="1" id="KW-1133">Transmembrane helix</keyword>
<sequence>MVARLPSANVQLQVNDLYGGVVGTVLASVMLAAVPDGQTPMYAAAWIVVSVAIAAVTRSYGQHVSTHQAGSRSGFWVDLGRTMLTGIPLVIACVPTLIVLLLAHVTGWSDDVFHADGSVTPGYTTVALGLNAVVLFGWGVVAARVGGYSRWGACGVGIVNTTIGLVIVVLNGILR</sequence>
<evidence type="ECO:0000313" key="3">
    <source>
        <dbReference type="Proteomes" id="UP000658127"/>
    </source>
</evidence>
<feature type="transmembrane region" description="Helical" evidence="1">
    <location>
        <begin position="41"/>
        <end position="61"/>
    </location>
</feature>
<feature type="transmembrane region" description="Helical" evidence="1">
    <location>
        <begin position="153"/>
        <end position="174"/>
    </location>
</feature>
<protein>
    <submittedName>
        <fullName evidence="2">Uncharacterized protein</fullName>
    </submittedName>
</protein>
<dbReference type="Proteomes" id="UP000658127">
    <property type="component" value="Unassembled WGS sequence"/>
</dbReference>
<evidence type="ECO:0000313" key="2">
    <source>
        <dbReference type="EMBL" id="GGN80441.1"/>
    </source>
</evidence>
<evidence type="ECO:0000256" key="1">
    <source>
        <dbReference type="SAM" id="Phobius"/>
    </source>
</evidence>
<keyword evidence="1" id="KW-0472">Membrane</keyword>
<feature type="transmembrane region" description="Helical" evidence="1">
    <location>
        <begin position="123"/>
        <end position="141"/>
    </location>
</feature>
<dbReference type="EMBL" id="BMNE01000003">
    <property type="protein sequence ID" value="GGN80441.1"/>
    <property type="molecule type" value="Genomic_DNA"/>
</dbReference>
<comment type="caution">
    <text evidence="2">The sequence shown here is derived from an EMBL/GenBank/DDBJ whole genome shotgun (WGS) entry which is preliminary data.</text>
</comment>
<accession>A0ABQ2KFQ1</accession>
<proteinExistence type="predicted"/>
<feature type="transmembrane region" description="Helical" evidence="1">
    <location>
        <begin position="17"/>
        <end position="35"/>
    </location>
</feature>
<organism evidence="2 3">
    <name type="scientific">Nocardia rhizosphaerihabitans</name>
    <dbReference type="NCBI Taxonomy" id="1691570"/>
    <lineage>
        <taxon>Bacteria</taxon>
        <taxon>Bacillati</taxon>
        <taxon>Actinomycetota</taxon>
        <taxon>Actinomycetes</taxon>
        <taxon>Mycobacteriales</taxon>
        <taxon>Nocardiaceae</taxon>
        <taxon>Nocardia</taxon>
    </lineage>
</organism>